<dbReference type="CDD" id="cd03443">
    <property type="entry name" value="PaaI_thioesterase"/>
    <property type="match status" value="1"/>
</dbReference>
<dbReference type="InterPro" id="IPR052723">
    <property type="entry name" value="Acyl-CoA_thioesterase_PaaI"/>
</dbReference>
<dbReference type="GO" id="GO:0016289">
    <property type="term" value="F:acyl-CoA hydrolase activity"/>
    <property type="evidence" value="ECO:0007669"/>
    <property type="project" value="UniProtKB-ARBA"/>
</dbReference>
<dbReference type="EMBL" id="PRLP01000057">
    <property type="protein sequence ID" value="PPC76141.1"/>
    <property type="molecule type" value="Genomic_DNA"/>
</dbReference>
<evidence type="ECO:0000259" key="3">
    <source>
        <dbReference type="Pfam" id="PF03061"/>
    </source>
</evidence>
<evidence type="ECO:0000313" key="5">
    <source>
        <dbReference type="Proteomes" id="UP000238196"/>
    </source>
</evidence>
<protein>
    <submittedName>
        <fullName evidence="4">Phenylacetic acid degradation protein PaaD</fullName>
    </submittedName>
</protein>
<dbReference type="InterPro" id="IPR006683">
    <property type="entry name" value="Thioestr_dom"/>
</dbReference>
<dbReference type="InterPro" id="IPR003736">
    <property type="entry name" value="PAAI_dom"/>
</dbReference>
<dbReference type="OrthoDB" id="32575at2"/>
<feature type="domain" description="Thioesterase" evidence="3">
    <location>
        <begin position="60"/>
        <end position="134"/>
    </location>
</feature>
<dbReference type="PANTHER" id="PTHR42856">
    <property type="entry name" value="ACYL-COENZYME A THIOESTERASE PAAI"/>
    <property type="match status" value="1"/>
</dbReference>
<dbReference type="NCBIfam" id="TIGR00369">
    <property type="entry name" value="unchar_dom_1"/>
    <property type="match status" value="1"/>
</dbReference>
<sequence length="151" mass="16219">MSTQPEQTTTLAPQQLAEACADALYQRDLATRHLGIEINSVAPGQAVVSMTVKDFMIQGHQTCHGGYLFTLADSAFAFACNSYNAPTVAAGCSIEYLSPAREGDVLTATAMEQSRGSKLGVYDITIRNQHGQDVALFRGKSYQLRGEILSA</sequence>
<evidence type="ECO:0000256" key="2">
    <source>
        <dbReference type="ARBA" id="ARBA00022801"/>
    </source>
</evidence>
<dbReference type="AlphaFoldDB" id="A0A2S5KMU6"/>
<reference evidence="4 5" key="1">
    <citation type="submission" date="2018-02" db="EMBL/GenBank/DDBJ databases">
        <title>novel marine gammaproteobacteria from coastal saline agro ecosystem.</title>
        <authorList>
            <person name="Krishnan R."/>
            <person name="Ramesh Kumar N."/>
        </authorList>
    </citation>
    <scope>NUCLEOTIDE SEQUENCE [LARGE SCALE GENOMIC DNA]</scope>
    <source>
        <strain evidence="4 5">228</strain>
    </source>
</reference>
<dbReference type="Pfam" id="PF03061">
    <property type="entry name" value="4HBT"/>
    <property type="match status" value="1"/>
</dbReference>
<evidence type="ECO:0000313" key="4">
    <source>
        <dbReference type="EMBL" id="PPC76141.1"/>
    </source>
</evidence>
<name>A0A2S5KMU6_9PROT</name>
<accession>A0A2S5KMU6</accession>
<comment type="caution">
    <text evidence="4">The sequence shown here is derived from an EMBL/GenBank/DDBJ whole genome shotgun (WGS) entry which is preliminary data.</text>
</comment>
<evidence type="ECO:0000256" key="1">
    <source>
        <dbReference type="ARBA" id="ARBA00008324"/>
    </source>
</evidence>
<dbReference type="InterPro" id="IPR029069">
    <property type="entry name" value="HotDog_dom_sf"/>
</dbReference>
<dbReference type="InterPro" id="IPR011973">
    <property type="entry name" value="PaaD"/>
</dbReference>
<dbReference type="PANTHER" id="PTHR42856:SF1">
    <property type="entry name" value="ACYL-COENZYME A THIOESTERASE PAAI"/>
    <property type="match status" value="1"/>
</dbReference>
<dbReference type="SUPFAM" id="SSF54637">
    <property type="entry name" value="Thioesterase/thiol ester dehydrase-isomerase"/>
    <property type="match status" value="1"/>
</dbReference>
<dbReference type="Gene3D" id="3.10.129.10">
    <property type="entry name" value="Hotdog Thioesterase"/>
    <property type="match status" value="1"/>
</dbReference>
<gene>
    <name evidence="4" type="primary">paaD</name>
    <name evidence="4" type="ORF">C4K68_17290</name>
</gene>
<dbReference type="Proteomes" id="UP000238196">
    <property type="component" value="Unassembled WGS sequence"/>
</dbReference>
<dbReference type="NCBIfam" id="TIGR02286">
    <property type="entry name" value="PaaD"/>
    <property type="match status" value="1"/>
</dbReference>
<organism evidence="4 5">
    <name type="scientific">Proteobacteria bacterium 228</name>
    <dbReference type="NCBI Taxonomy" id="2083153"/>
    <lineage>
        <taxon>Bacteria</taxon>
        <taxon>Pseudomonadati</taxon>
        <taxon>Pseudomonadota</taxon>
    </lineage>
</organism>
<proteinExistence type="inferred from homology"/>
<dbReference type="FunFam" id="3.10.129.10:FF:000022">
    <property type="entry name" value="Phenylacetic acid degradation protein"/>
    <property type="match status" value="1"/>
</dbReference>
<comment type="similarity">
    <text evidence="1">Belongs to the thioesterase PaaI family.</text>
</comment>
<keyword evidence="2" id="KW-0378">Hydrolase</keyword>